<dbReference type="Proteomes" id="UP001165121">
    <property type="component" value="Unassembled WGS sequence"/>
</dbReference>
<evidence type="ECO:0000313" key="2">
    <source>
        <dbReference type="EMBL" id="GMF45433.1"/>
    </source>
</evidence>
<organism evidence="2 3">
    <name type="scientific">Phytophthora fragariaefolia</name>
    <dbReference type="NCBI Taxonomy" id="1490495"/>
    <lineage>
        <taxon>Eukaryota</taxon>
        <taxon>Sar</taxon>
        <taxon>Stramenopiles</taxon>
        <taxon>Oomycota</taxon>
        <taxon>Peronosporomycetes</taxon>
        <taxon>Peronosporales</taxon>
        <taxon>Peronosporaceae</taxon>
        <taxon>Phytophthora</taxon>
    </lineage>
</organism>
<keyword evidence="1" id="KW-0472">Membrane</keyword>
<gene>
    <name evidence="2" type="ORF">Pfra01_001626400</name>
</gene>
<protein>
    <submittedName>
        <fullName evidence="2">Unnamed protein product</fullName>
    </submittedName>
</protein>
<name>A0A9W6XTY9_9STRA</name>
<keyword evidence="3" id="KW-1185">Reference proteome</keyword>
<dbReference type="AlphaFoldDB" id="A0A9W6XTY9"/>
<keyword evidence="1" id="KW-0812">Transmembrane</keyword>
<comment type="caution">
    <text evidence="2">The sequence shown here is derived from an EMBL/GenBank/DDBJ whole genome shotgun (WGS) entry which is preliminary data.</text>
</comment>
<keyword evidence="1" id="KW-1133">Transmembrane helix</keyword>
<feature type="transmembrane region" description="Helical" evidence="1">
    <location>
        <begin position="56"/>
        <end position="77"/>
    </location>
</feature>
<reference evidence="2" key="1">
    <citation type="submission" date="2023-04" db="EMBL/GenBank/DDBJ databases">
        <title>Phytophthora fragariaefolia NBRC 109709.</title>
        <authorList>
            <person name="Ichikawa N."/>
            <person name="Sato H."/>
            <person name="Tonouchi N."/>
        </authorList>
    </citation>
    <scope>NUCLEOTIDE SEQUENCE</scope>
    <source>
        <strain evidence="2">NBRC 109709</strain>
    </source>
</reference>
<dbReference type="EMBL" id="BSXT01001817">
    <property type="protein sequence ID" value="GMF45433.1"/>
    <property type="molecule type" value="Genomic_DNA"/>
</dbReference>
<accession>A0A9W6XTY9</accession>
<proteinExistence type="predicted"/>
<evidence type="ECO:0000256" key="1">
    <source>
        <dbReference type="SAM" id="Phobius"/>
    </source>
</evidence>
<sequence length="131" mass="13574">MCLDPSANVSMYPLSGLCSTSFEASLVSPNPHPESRTQESLVRASLRFKRNRYKDLTVSSSIIAILSIPLTVSAIALGPSCCDMITLPALTGTSNCSIGSSMSMVSNVPDGGVTDTVRLAGCSNSTVALGD</sequence>
<evidence type="ECO:0000313" key="3">
    <source>
        <dbReference type="Proteomes" id="UP001165121"/>
    </source>
</evidence>